<dbReference type="CDD" id="cd04301">
    <property type="entry name" value="NAT_SF"/>
    <property type="match status" value="1"/>
</dbReference>
<dbReference type="AlphaFoldDB" id="A0A6B2QYI7"/>
<dbReference type="GO" id="GO:0016747">
    <property type="term" value="F:acyltransferase activity, transferring groups other than amino-acyl groups"/>
    <property type="evidence" value="ECO:0007669"/>
    <property type="project" value="InterPro"/>
</dbReference>
<gene>
    <name evidence="2" type="ORF">G3I67_07545</name>
</gene>
<dbReference type="Pfam" id="PF00583">
    <property type="entry name" value="Acetyltransf_1"/>
    <property type="match status" value="1"/>
</dbReference>
<keyword evidence="2" id="KW-0808">Transferase</keyword>
<dbReference type="InterPro" id="IPR000182">
    <property type="entry name" value="GNAT_dom"/>
</dbReference>
<dbReference type="PANTHER" id="PTHR43305">
    <property type="entry name" value="FAMILY N-ACETYLTRANSFERASE, PUTATIVE (AFU_ORTHOLOGUE AFUA_2G01380)-RELATED"/>
    <property type="match status" value="1"/>
</dbReference>
<evidence type="ECO:0000313" key="2">
    <source>
        <dbReference type="EMBL" id="NDY83081.1"/>
    </source>
</evidence>
<name>A0A6B2QYI7_9BURK</name>
<dbReference type="EMBL" id="JAAGRN010000004">
    <property type="protein sequence ID" value="NDY83081.1"/>
    <property type="molecule type" value="Genomic_DNA"/>
</dbReference>
<accession>A0A6B2QYI7</accession>
<dbReference type="PANTHER" id="PTHR43305:SF1">
    <property type="entry name" value="FAMILY N-ACETYLTRANSFERASE, PUTATIVE (AFU_ORTHOLOGUE AFUA_2G01380)-RELATED"/>
    <property type="match status" value="1"/>
</dbReference>
<sequence>MLSVRIAQFPDDLEPVKKLFREYADSLDIDLEFQDFETELASLPGKYASPEGCVLLAWHDGQAVGCIALRPIDSDTCEMKRLYVRPDRRSLQLGRKLVQQLCDEARGMGYRKMCLDTIPSMASAVRLYQSFGFKPIAPYIFNPLEGAMFLGLDLTVA</sequence>
<feature type="domain" description="N-acetyltransferase" evidence="1">
    <location>
        <begin position="4"/>
        <end position="155"/>
    </location>
</feature>
<dbReference type="SUPFAM" id="SSF55729">
    <property type="entry name" value="Acyl-CoA N-acyltransferases (Nat)"/>
    <property type="match status" value="1"/>
</dbReference>
<dbReference type="InterPro" id="IPR052777">
    <property type="entry name" value="Acetyltransferase_Enz"/>
</dbReference>
<dbReference type="InterPro" id="IPR016181">
    <property type="entry name" value="Acyl_CoA_acyltransferase"/>
</dbReference>
<evidence type="ECO:0000259" key="1">
    <source>
        <dbReference type="PROSITE" id="PS51186"/>
    </source>
</evidence>
<organism evidence="2">
    <name type="scientific">Sheuella amnicola</name>
    <dbReference type="NCBI Taxonomy" id="2707330"/>
    <lineage>
        <taxon>Bacteria</taxon>
        <taxon>Pseudomonadati</taxon>
        <taxon>Pseudomonadota</taxon>
        <taxon>Betaproteobacteria</taxon>
        <taxon>Burkholderiales</taxon>
        <taxon>Alcaligenaceae</taxon>
        <taxon>Sheuella</taxon>
    </lineage>
</organism>
<protein>
    <submittedName>
        <fullName evidence="2">GNAT family N-acetyltransferase</fullName>
    </submittedName>
</protein>
<dbReference type="Gene3D" id="3.40.630.30">
    <property type="match status" value="1"/>
</dbReference>
<dbReference type="RefSeq" id="WP_163653668.1">
    <property type="nucleotide sequence ID" value="NZ_JAAGRN010000004.1"/>
</dbReference>
<proteinExistence type="predicted"/>
<dbReference type="PROSITE" id="PS51186">
    <property type="entry name" value="GNAT"/>
    <property type="match status" value="1"/>
</dbReference>
<comment type="caution">
    <text evidence="2">The sequence shown here is derived from an EMBL/GenBank/DDBJ whole genome shotgun (WGS) entry which is preliminary data.</text>
</comment>
<reference evidence="2" key="1">
    <citation type="submission" date="2020-02" db="EMBL/GenBank/DDBJ databases">
        <authorList>
            <person name="Chen W.-M."/>
        </authorList>
    </citation>
    <scope>NUCLEOTIDE SEQUENCE</scope>
    <source>
        <strain evidence="2">NBD-18</strain>
    </source>
</reference>